<dbReference type="Gene3D" id="1.10.3430.10">
    <property type="entry name" value="Ammonium transporter AmtB like domains"/>
    <property type="match status" value="1"/>
</dbReference>
<sequence length="409" mass="41559">MVSAALVLLMTPGLAFFYGGLSRARSAINMMMMSFGAMGVVAVVWLLWGYSMSGGGTSIAGIFADPITAFGLVGLDGEDLVGVGFAATFAIITVALISGAVADRARFKAWLVFVPLWVTLVYAPLAYMVWGGGLLGADGAIGSIVGEALDFAGGLVVHMAAGLAALVLALVIGKRSGFSPSLHKPHSIPFVMLGAAILWFGWFGFNGGAAGSVAEAGLIWVNTLVAPGAAMVAWLITEQVRDGRMTSVGGASGIVAGLVAITPACAFVSPLGALAIGLVAGVICCFAVTVKFRLGIDDSLDVVGLHFVAGLWGTVAIGLLALPQDDGRGGLLLGGGAALMGAQLMAVLVTTVYTVVVTAVIAFAIHKTIGFRIPADDEVGGIDVAEHQESAYDFETAMAYTGEGADEKA</sequence>
<dbReference type="InterPro" id="IPR001905">
    <property type="entry name" value="Ammonium_transpt"/>
</dbReference>
<dbReference type="Proteomes" id="UP000317638">
    <property type="component" value="Unassembled WGS sequence"/>
</dbReference>
<keyword evidence="7 9" id="KW-0924">Ammonia transport</keyword>
<gene>
    <name evidence="11" type="ORF">FOJ82_11485</name>
</gene>
<feature type="domain" description="Ammonium transporter AmtB-like" evidence="10">
    <location>
        <begin position="1"/>
        <end position="392"/>
    </location>
</feature>
<feature type="transmembrane region" description="Helical" evidence="9">
    <location>
        <begin position="109"/>
        <end position="131"/>
    </location>
</feature>
<dbReference type="PANTHER" id="PTHR43029:SF10">
    <property type="entry name" value="AMMONIUM TRANSPORTER MEP2"/>
    <property type="match status" value="1"/>
</dbReference>
<feature type="transmembrane region" description="Helical" evidence="9">
    <location>
        <begin position="273"/>
        <end position="290"/>
    </location>
</feature>
<proteinExistence type="inferred from homology"/>
<dbReference type="NCBIfam" id="TIGR00836">
    <property type="entry name" value="amt"/>
    <property type="match status" value="1"/>
</dbReference>
<evidence type="ECO:0000313" key="12">
    <source>
        <dbReference type="Proteomes" id="UP000317638"/>
    </source>
</evidence>
<dbReference type="InterPro" id="IPR029020">
    <property type="entry name" value="Ammonium/urea_transptr"/>
</dbReference>
<evidence type="ECO:0000256" key="5">
    <source>
        <dbReference type="ARBA" id="ARBA00022989"/>
    </source>
</evidence>
<dbReference type="PROSITE" id="PS01219">
    <property type="entry name" value="AMMONIUM_TRANSP"/>
    <property type="match status" value="1"/>
</dbReference>
<reference evidence="11 12" key="1">
    <citation type="submission" date="2019-07" db="EMBL/GenBank/DDBJ databases">
        <authorList>
            <person name="Zhou L.-Y."/>
        </authorList>
    </citation>
    <scope>NUCLEOTIDE SEQUENCE [LARGE SCALE GENOMIC DNA]</scope>
    <source>
        <strain evidence="11 12">YIM 101269</strain>
    </source>
</reference>
<feature type="transmembrane region" description="Helical" evidence="9">
    <location>
        <begin position="342"/>
        <end position="365"/>
    </location>
</feature>
<dbReference type="Pfam" id="PF00909">
    <property type="entry name" value="Ammonium_transp"/>
    <property type="match status" value="1"/>
</dbReference>
<comment type="subcellular location">
    <subcellularLocation>
        <location evidence="9">Cell membrane</location>
        <topology evidence="9">Multi-pass membrane protein</topology>
    </subcellularLocation>
    <subcellularLocation>
        <location evidence="1">Membrane</location>
        <topology evidence="1">Multi-pass membrane protein</topology>
    </subcellularLocation>
</comment>
<dbReference type="EMBL" id="VKKG01000004">
    <property type="protein sequence ID" value="TRY17940.1"/>
    <property type="molecule type" value="Genomic_DNA"/>
</dbReference>
<evidence type="ECO:0000256" key="8">
    <source>
        <dbReference type="ARBA" id="ARBA00050025"/>
    </source>
</evidence>
<evidence type="ECO:0000256" key="1">
    <source>
        <dbReference type="ARBA" id="ARBA00004141"/>
    </source>
</evidence>
<keyword evidence="4 9" id="KW-0812">Transmembrane</keyword>
<comment type="caution">
    <text evidence="11">The sequence shown here is derived from an EMBL/GenBank/DDBJ whole genome shotgun (WGS) entry which is preliminary data.</text>
</comment>
<feature type="transmembrane region" description="Helical" evidence="9">
    <location>
        <begin position="81"/>
        <end position="102"/>
    </location>
</feature>
<feature type="transmembrane region" description="Helical" evidence="9">
    <location>
        <begin position="302"/>
        <end position="322"/>
    </location>
</feature>
<evidence type="ECO:0000256" key="7">
    <source>
        <dbReference type="ARBA" id="ARBA00023177"/>
    </source>
</evidence>
<dbReference type="OrthoDB" id="9814202at2"/>
<protein>
    <recommendedName>
        <fullName evidence="8 9">Ammonium transporter</fullName>
    </recommendedName>
</protein>
<feature type="transmembrane region" description="Helical" evidence="9">
    <location>
        <begin position="151"/>
        <end position="173"/>
    </location>
</feature>
<evidence type="ECO:0000256" key="6">
    <source>
        <dbReference type="ARBA" id="ARBA00023136"/>
    </source>
</evidence>
<evidence type="ECO:0000256" key="9">
    <source>
        <dbReference type="RuleBase" id="RU362002"/>
    </source>
</evidence>
<evidence type="ECO:0000313" key="11">
    <source>
        <dbReference type="EMBL" id="TRY17940.1"/>
    </source>
</evidence>
<feature type="transmembrane region" description="Helical" evidence="9">
    <location>
        <begin position="217"/>
        <end position="236"/>
    </location>
</feature>
<feature type="transmembrane region" description="Helical" evidence="9">
    <location>
        <begin position="248"/>
        <end position="267"/>
    </location>
</feature>
<evidence type="ECO:0000256" key="2">
    <source>
        <dbReference type="ARBA" id="ARBA00005887"/>
    </source>
</evidence>
<dbReference type="AlphaFoldDB" id="A0A553JZQ7"/>
<feature type="transmembrane region" description="Helical" evidence="9">
    <location>
        <begin position="31"/>
        <end position="50"/>
    </location>
</feature>
<keyword evidence="12" id="KW-1185">Reference proteome</keyword>
<evidence type="ECO:0000256" key="3">
    <source>
        <dbReference type="ARBA" id="ARBA00022448"/>
    </source>
</evidence>
<feature type="transmembrane region" description="Helical" evidence="9">
    <location>
        <begin position="185"/>
        <end position="205"/>
    </location>
</feature>
<keyword evidence="6 9" id="KW-0472">Membrane</keyword>
<name>A0A553JZQ7_9ACTN</name>
<dbReference type="InterPro" id="IPR018047">
    <property type="entry name" value="Ammonium_transpt_CS"/>
</dbReference>
<comment type="similarity">
    <text evidence="2 9">Belongs to the ammonia transporter channel (TC 1.A.11.2) family.</text>
</comment>
<dbReference type="GO" id="GO:0005886">
    <property type="term" value="C:plasma membrane"/>
    <property type="evidence" value="ECO:0007669"/>
    <property type="project" value="UniProtKB-SubCell"/>
</dbReference>
<dbReference type="SUPFAM" id="SSF111352">
    <property type="entry name" value="Ammonium transporter"/>
    <property type="match status" value="1"/>
</dbReference>
<accession>A0A553JZQ7</accession>
<keyword evidence="3 9" id="KW-0813">Transport</keyword>
<keyword evidence="5 9" id="KW-1133">Transmembrane helix</keyword>
<dbReference type="PANTHER" id="PTHR43029">
    <property type="entry name" value="AMMONIUM TRANSPORTER MEP2"/>
    <property type="match status" value="1"/>
</dbReference>
<organism evidence="11 12">
    <name type="scientific">Tessaracoccus rhinocerotis</name>
    <dbReference type="NCBI Taxonomy" id="1689449"/>
    <lineage>
        <taxon>Bacteria</taxon>
        <taxon>Bacillati</taxon>
        <taxon>Actinomycetota</taxon>
        <taxon>Actinomycetes</taxon>
        <taxon>Propionibacteriales</taxon>
        <taxon>Propionibacteriaceae</taxon>
        <taxon>Tessaracoccus</taxon>
    </lineage>
</organism>
<evidence type="ECO:0000259" key="10">
    <source>
        <dbReference type="Pfam" id="PF00909"/>
    </source>
</evidence>
<dbReference type="InterPro" id="IPR024041">
    <property type="entry name" value="NH4_transpt_AmtB-like_dom"/>
</dbReference>
<dbReference type="GO" id="GO:0008519">
    <property type="term" value="F:ammonium channel activity"/>
    <property type="evidence" value="ECO:0007669"/>
    <property type="project" value="InterPro"/>
</dbReference>
<evidence type="ECO:0000256" key="4">
    <source>
        <dbReference type="ARBA" id="ARBA00022692"/>
    </source>
</evidence>